<organism evidence="2 3">
    <name type="scientific">Colletotrichum phormii</name>
    <dbReference type="NCBI Taxonomy" id="359342"/>
    <lineage>
        <taxon>Eukaryota</taxon>
        <taxon>Fungi</taxon>
        <taxon>Dikarya</taxon>
        <taxon>Ascomycota</taxon>
        <taxon>Pezizomycotina</taxon>
        <taxon>Sordariomycetes</taxon>
        <taxon>Hypocreomycetidae</taxon>
        <taxon>Glomerellales</taxon>
        <taxon>Glomerellaceae</taxon>
        <taxon>Colletotrichum</taxon>
        <taxon>Colletotrichum acutatum species complex</taxon>
    </lineage>
</organism>
<sequence length="158" mass="17336">MARPERCPHLGVPPAETLRRKRGGTKMADVVLNSMMLLGLAAVEFARRGPFSHFRKSDGTETMEVDWETSNPQKACQSGRRGCCCEGGPSQFHSMSEVGQATRSSMSMVQDLPNRSTGRTGPARVRAGAPSSRIRTLRPCVCPKVERTCRPTHSVIEH</sequence>
<evidence type="ECO:0000313" key="3">
    <source>
        <dbReference type="Proteomes" id="UP001243989"/>
    </source>
</evidence>
<proteinExistence type="predicted"/>
<dbReference type="RefSeq" id="XP_060443757.1">
    <property type="nucleotide sequence ID" value="XM_060593672.1"/>
</dbReference>
<dbReference type="EMBL" id="JAHMHQ010000013">
    <property type="protein sequence ID" value="KAK1635150.1"/>
    <property type="molecule type" value="Genomic_DNA"/>
</dbReference>
<name>A0AAI9ZNB8_9PEZI</name>
<dbReference type="GeneID" id="85478534"/>
<comment type="caution">
    <text evidence="2">The sequence shown here is derived from an EMBL/GenBank/DDBJ whole genome shotgun (WGS) entry which is preliminary data.</text>
</comment>
<dbReference type="Proteomes" id="UP001243989">
    <property type="component" value="Unassembled WGS sequence"/>
</dbReference>
<keyword evidence="3" id="KW-1185">Reference proteome</keyword>
<gene>
    <name evidence="2" type="ORF">BDP81DRAFT_46058</name>
</gene>
<evidence type="ECO:0000313" key="2">
    <source>
        <dbReference type="EMBL" id="KAK1635150.1"/>
    </source>
</evidence>
<reference evidence="2" key="1">
    <citation type="submission" date="2021-06" db="EMBL/GenBank/DDBJ databases">
        <title>Comparative genomics, transcriptomics and evolutionary studies reveal genomic signatures of adaptation to plant cell wall in hemibiotrophic fungi.</title>
        <authorList>
            <consortium name="DOE Joint Genome Institute"/>
            <person name="Baroncelli R."/>
            <person name="Diaz J.F."/>
            <person name="Benocci T."/>
            <person name="Peng M."/>
            <person name="Battaglia E."/>
            <person name="Haridas S."/>
            <person name="Andreopoulos W."/>
            <person name="Labutti K."/>
            <person name="Pangilinan J."/>
            <person name="Floch G.L."/>
            <person name="Makela M.R."/>
            <person name="Henrissat B."/>
            <person name="Grigoriev I.V."/>
            <person name="Crouch J.A."/>
            <person name="De Vries R.P."/>
            <person name="Sukno S.A."/>
            <person name="Thon M.R."/>
        </authorList>
    </citation>
    <scope>NUCLEOTIDE SEQUENCE</scope>
    <source>
        <strain evidence="2">CBS 102054</strain>
    </source>
</reference>
<evidence type="ECO:0000256" key="1">
    <source>
        <dbReference type="SAM" id="MobiDB-lite"/>
    </source>
</evidence>
<protein>
    <submittedName>
        <fullName evidence="2">Uncharacterized protein</fullName>
    </submittedName>
</protein>
<dbReference type="AlphaFoldDB" id="A0AAI9ZNB8"/>
<accession>A0AAI9ZNB8</accession>
<feature type="region of interest" description="Disordered" evidence="1">
    <location>
        <begin position="111"/>
        <end position="130"/>
    </location>
</feature>